<accession>A0ABQ3QVB3</accession>
<name>A0ABQ3QVB3_9ACTN</name>
<organism evidence="1 2">
    <name type="scientific">Streptomyces violascens</name>
    <dbReference type="NCBI Taxonomy" id="67381"/>
    <lineage>
        <taxon>Bacteria</taxon>
        <taxon>Bacillati</taxon>
        <taxon>Actinomycetota</taxon>
        <taxon>Actinomycetes</taxon>
        <taxon>Kitasatosporales</taxon>
        <taxon>Streptomycetaceae</taxon>
        <taxon>Streptomyces</taxon>
    </lineage>
</organism>
<protein>
    <submittedName>
        <fullName evidence="1">Uncharacterized protein</fullName>
    </submittedName>
</protein>
<dbReference type="RefSeq" id="WP_189966450.1">
    <property type="nucleotide sequence ID" value="NZ_BMUA01000016.1"/>
</dbReference>
<reference evidence="1" key="1">
    <citation type="submission" date="2024-05" db="EMBL/GenBank/DDBJ databases">
        <title>Whole genome shotgun sequence of Streptomyces violascens NBRC 12920.</title>
        <authorList>
            <person name="Komaki H."/>
            <person name="Tamura T."/>
        </authorList>
    </citation>
    <scope>NUCLEOTIDE SEQUENCE</scope>
    <source>
        <strain evidence="1">NBRC 12920</strain>
    </source>
</reference>
<gene>
    <name evidence="1" type="ORF">Sviol_56160</name>
</gene>
<proteinExistence type="predicted"/>
<sequence>MGAVDFYAVATGDDLQDAFERAREEAAREHGRVGYSGTIDEKDAVTPIEEPRRLTAEAMERASMLLSDGDRHVDNKWGPAGALPVTTDGGRDGWLIFGVASY</sequence>
<dbReference type="Proteomes" id="UP001050808">
    <property type="component" value="Unassembled WGS sequence"/>
</dbReference>
<dbReference type="EMBL" id="BNDY01000017">
    <property type="protein sequence ID" value="GHI41208.1"/>
    <property type="molecule type" value="Genomic_DNA"/>
</dbReference>
<comment type="caution">
    <text evidence="1">The sequence shown here is derived from an EMBL/GenBank/DDBJ whole genome shotgun (WGS) entry which is preliminary data.</text>
</comment>
<evidence type="ECO:0000313" key="1">
    <source>
        <dbReference type="EMBL" id="GHI41208.1"/>
    </source>
</evidence>
<evidence type="ECO:0000313" key="2">
    <source>
        <dbReference type="Proteomes" id="UP001050808"/>
    </source>
</evidence>
<keyword evidence="2" id="KW-1185">Reference proteome</keyword>